<accession>A0A4Q7ZGZ8</accession>
<comment type="caution">
    <text evidence="1">The sequence shown here is derived from an EMBL/GenBank/DDBJ whole genome shotgun (WGS) entry which is preliminary data.</text>
</comment>
<gene>
    <name evidence="1" type="ORF">EV385_1084</name>
</gene>
<keyword evidence="2" id="KW-1185">Reference proteome</keyword>
<dbReference type="RefSeq" id="WP_130508436.1">
    <property type="nucleotide sequence ID" value="NZ_SHKY01000001.1"/>
</dbReference>
<evidence type="ECO:0000313" key="1">
    <source>
        <dbReference type="EMBL" id="RZU49339.1"/>
    </source>
</evidence>
<proteinExistence type="predicted"/>
<dbReference type="EMBL" id="SHKY01000001">
    <property type="protein sequence ID" value="RZU49339.1"/>
    <property type="molecule type" value="Genomic_DNA"/>
</dbReference>
<protein>
    <submittedName>
        <fullName evidence="1">Uncharacterized protein</fullName>
    </submittedName>
</protein>
<reference evidence="1 2" key="1">
    <citation type="submission" date="2019-02" db="EMBL/GenBank/DDBJ databases">
        <title>Sequencing the genomes of 1000 actinobacteria strains.</title>
        <authorList>
            <person name="Klenk H.-P."/>
        </authorList>
    </citation>
    <scope>NUCLEOTIDE SEQUENCE [LARGE SCALE GENOMIC DNA]</scope>
    <source>
        <strain evidence="1 2">DSM 45162</strain>
    </source>
</reference>
<evidence type="ECO:0000313" key="2">
    <source>
        <dbReference type="Proteomes" id="UP000292564"/>
    </source>
</evidence>
<dbReference type="Proteomes" id="UP000292564">
    <property type="component" value="Unassembled WGS sequence"/>
</dbReference>
<name>A0A4Q7ZGZ8_9ACTN</name>
<organism evidence="1 2">
    <name type="scientific">Krasilnikovia cinnamomea</name>
    <dbReference type="NCBI Taxonomy" id="349313"/>
    <lineage>
        <taxon>Bacteria</taxon>
        <taxon>Bacillati</taxon>
        <taxon>Actinomycetota</taxon>
        <taxon>Actinomycetes</taxon>
        <taxon>Micromonosporales</taxon>
        <taxon>Micromonosporaceae</taxon>
        <taxon>Krasilnikovia</taxon>
    </lineage>
</organism>
<dbReference type="AlphaFoldDB" id="A0A4Q7ZGZ8"/>
<sequence>MLNEHNTHAEVGHLGFTLDANPADDLYDPPVPSTAVTLYGPIIAVTMAALTLHGTPGVVIVDLDTPQPCSLMHGCVIAGLVLDGHIAYQALRDAISAVFGPPADVEDLSLLRPINPHLN</sequence>